<dbReference type="AlphaFoldDB" id="A0AAV4XTK6"/>
<keyword evidence="2" id="KW-1185">Reference proteome</keyword>
<protein>
    <submittedName>
        <fullName evidence="1">Uncharacterized protein</fullName>
    </submittedName>
</protein>
<sequence length="111" mass="12440">MNVDSKVTWKQGALLDSLVGGPFDERSTRSLSGIETFKIMAALSVGRGQMSAFCFENIERRWDLYQEDEVNYIIMVCKNSVDEHGTRANAVTYAIVVEDEDDDVVPKCLSL</sequence>
<name>A0AAV4XTK6_CAEEX</name>
<accession>A0AAV4XTK6</accession>
<evidence type="ECO:0000313" key="1">
    <source>
        <dbReference type="EMBL" id="GIY98057.1"/>
    </source>
</evidence>
<dbReference type="Proteomes" id="UP001054945">
    <property type="component" value="Unassembled WGS sequence"/>
</dbReference>
<gene>
    <name evidence="1" type="ORF">CEXT_659921</name>
</gene>
<proteinExistence type="predicted"/>
<organism evidence="1 2">
    <name type="scientific">Caerostris extrusa</name>
    <name type="common">Bark spider</name>
    <name type="synonym">Caerostris bankana</name>
    <dbReference type="NCBI Taxonomy" id="172846"/>
    <lineage>
        <taxon>Eukaryota</taxon>
        <taxon>Metazoa</taxon>
        <taxon>Ecdysozoa</taxon>
        <taxon>Arthropoda</taxon>
        <taxon>Chelicerata</taxon>
        <taxon>Arachnida</taxon>
        <taxon>Araneae</taxon>
        <taxon>Araneomorphae</taxon>
        <taxon>Entelegynae</taxon>
        <taxon>Araneoidea</taxon>
        <taxon>Araneidae</taxon>
        <taxon>Caerostris</taxon>
    </lineage>
</organism>
<reference evidence="1 2" key="1">
    <citation type="submission" date="2021-06" db="EMBL/GenBank/DDBJ databases">
        <title>Caerostris extrusa draft genome.</title>
        <authorList>
            <person name="Kono N."/>
            <person name="Arakawa K."/>
        </authorList>
    </citation>
    <scope>NUCLEOTIDE SEQUENCE [LARGE SCALE GENOMIC DNA]</scope>
</reference>
<dbReference type="EMBL" id="BPLR01018251">
    <property type="protein sequence ID" value="GIY98057.1"/>
    <property type="molecule type" value="Genomic_DNA"/>
</dbReference>
<evidence type="ECO:0000313" key="2">
    <source>
        <dbReference type="Proteomes" id="UP001054945"/>
    </source>
</evidence>
<comment type="caution">
    <text evidence="1">The sequence shown here is derived from an EMBL/GenBank/DDBJ whole genome shotgun (WGS) entry which is preliminary data.</text>
</comment>